<feature type="domain" description="DUF4211" evidence="2">
    <location>
        <begin position="111"/>
        <end position="233"/>
    </location>
</feature>
<dbReference type="EMBL" id="JAHDYR010000064">
    <property type="protein sequence ID" value="KAG9390450.1"/>
    <property type="molecule type" value="Genomic_DNA"/>
</dbReference>
<feature type="compositionally biased region" description="Basic and acidic residues" evidence="1">
    <location>
        <begin position="278"/>
        <end position="288"/>
    </location>
</feature>
<evidence type="ECO:0000259" key="2">
    <source>
        <dbReference type="Pfam" id="PF13926"/>
    </source>
</evidence>
<feature type="region of interest" description="Disordered" evidence="1">
    <location>
        <begin position="465"/>
        <end position="530"/>
    </location>
</feature>
<dbReference type="Pfam" id="PF13926">
    <property type="entry name" value="DUF4211"/>
    <property type="match status" value="1"/>
</dbReference>
<comment type="caution">
    <text evidence="3">The sequence shown here is derived from an EMBL/GenBank/DDBJ whole genome shotgun (WGS) entry which is preliminary data.</text>
</comment>
<gene>
    <name evidence="3" type="ORF">J8273_7801</name>
</gene>
<feature type="compositionally biased region" description="Basic residues" evidence="1">
    <location>
        <begin position="503"/>
        <end position="517"/>
    </location>
</feature>
<feature type="compositionally biased region" description="Low complexity" evidence="1">
    <location>
        <begin position="15"/>
        <end position="28"/>
    </location>
</feature>
<feature type="region of interest" description="Disordered" evidence="1">
    <location>
        <begin position="247"/>
        <end position="321"/>
    </location>
</feature>
<feature type="compositionally biased region" description="Basic residues" evidence="1">
    <location>
        <begin position="468"/>
        <end position="487"/>
    </location>
</feature>
<dbReference type="AlphaFoldDB" id="A0A8J6ASL0"/>
<evidence type="ECO:0000256" key="1">
    <source>
        <dbReference type="SAM" id="MobiDB-lite"/>
    </source>
</evidence>
<proteinExistence type="predicted"/>
<feature type="region of interest" description="Disordered" evidence="1">
    <location>
        <begin position="1"/>
        <end position="35"/>
    </location>
</feature>
<protein>
    <recommendedName>
        <fullName evidence="2">DUF4211 domain-containing protein</fullName>
    </recommendedName>
</protein>
<reference evidence="3" key="1">
    <citation type="submission" date="2021-05" db="EMBL/GenBank/DDBJ databases">
        <title>A free-living protist that lacks canonical eukaryotic 1 DNA replication and segregation systems.</title>
        <authorList>
            <person name="Salas-Leiva D.E."/>
            <person name="Tromer E.C."/>
            <person name="Curtis B.A."/>
            <person name="Jerlstrom-Hultqvist J."/>
            <person name="Kolisko M."/>
            <person name="Yi Z."/>
            <person name="Salas-Leiva J.S."/>
            <person name="Gallot-Lavallee L."/>
            <person name="Kops G.J.P.L."/>
            <person name="Archibald J.M."/>
            <person name="Simpson A.G.B."/>
            <person name="Roger A.J."/>
        </authorList>
    </citation>
    <scope>NUCLEOTIDE SEQUENCE</scope>
    <source>
        <strain evidence="3">BICM</strain>
    </source>
</reference>
<dbReference type="InterPro" id="IPR025451">
    <property type="entry name" value="DUF4211"/>
</dbReference>
<accession>A0A8J6ASL0</accession>
<keyword evidence="4" id="KW-1185">Reference proteome</keyword>
<name>A0A8J6ASL0_9EUKA</name>
<evidence type="ECO:0000313" key="3">
    <source>
        <dbReference type="EMBL" id="KAG9390450.1"/>
    </source>
</evidence>
<dbReference type="Proteomes" id="UP000717585">
    <property type="component" value="Unassembled WGS sequence"/>
</dbReference>
<sequence>MGRRRLLSDSESDDYYPSGSGYESSHSSARLQDDPMAVFEKTVDNSTVLATPKKVNMSWEESSPEINVDRVNPGYLGEFVAGDDEIEYATSSSEEEDEVQGSSFYRIHQIDDEDALDPKLQMRLMMFARWSDAEKFAFFIGAMAKLVLDTDAFKSLMRNKEARTAITYYPNRALAVASAAKSSVWRAEIKDAVFGRTGRSMNEKKVRQLPCDICHRDRATSRSVTLSGAKYDPVAWVQAWSSQSRLSRPVVKEASPVTPRRRMLLDSDSEESSSSGSDSDHAGSETHGPDSGSPHPEVFEIDESDPPPSEPGTPLAAGWDSDEVNDDFKVLDDADDDPPLSKADLARLPFVEAENAGPVVTYRAGRMCSMRVALAHKAAHWTTRLVLGIVKRVETTTDADVATAMLLADNVWMLDQRQELEALEAQRSAMLTEYTGGDYRKSYAAMGSRNKAGKGRKKMMTLLQHEGKKAKSARAKARRNKKQKQRRINAMDSVKPIPEVKTEKKKNNKNRWQKKKNQTQTRLKREPRVT</sequence>
<evidence type="ECO:0000313" key="4">
    <source>
        <dbReference type="Proteomes" id="UP000717585"/>
    </source>
</evidence>
<organism evidence="3 4">
    <name type="scientific">Carpediemonas membranifera</name>
    <dbReference type="NCBI Taxonomy" id="201153"/>
    <lineage>
        <taxon>Eukaryota</taxon>
        <taxon>Metamonada</taxon>
        <taxon>Carpediemonas-like organisms</taxon>
        <taxon>Carpediemonas</taxon>
    </lineage>
</organism>